<keyword evidence="6" id="KW-0788">Thiol protease</keyword>
<dbReference type="InterPro" id="IPR036779">
    <property type="entry name" value="LysM_dom_sf"/>
</dbReference>
<dbReference type="InterPro" id="IPR018392">
    <property type="entry name" value="LysM"/>
</dbReference>
<dbReference type="OrthoDB" id="9813368at2"/>
<feature type="domain" description="LysM" evidence="9">
    <location>
        <begin position="28"/>
        <end position="71"/>
    </location>
</feature>
<dbReference type="PROSITE" id="PS51782">
    <property type="entry name" value="LYSM"/>
    <property type="match status" value="2"/>
</dbReference>
<feature type="region of interest" description="Disordered" evidence="7">
    <location>
        <begin position="69"/>
        <end position="89"/>
    </location>
</feature>
<dbReference type="Pfam" id="PF00877">
    <property type="entry name" value="NLPC_P60"/>
    <property type="match status" value="1"/>
</dbReference>
<keyword evidence="4" id="KW-0677">Repeat</keyword>
<evidence type="ECO:0000259" key="10">
    <source>
        <dbReference type="PROSITE" id="PS51935"/>
    </source>
</evidence>
<evidence type="ECO:0008006" key="13">
    <source>
        <dbReference type="Google" id="ProtNLM"/>
    </source>
</evidence>
<evidence type="ECO:0000313" key="11">
    <source>
        <dbReference type="EMBL" id="AQQ53475.1"/>
    </source>
</evidence>
<evidence type="ECO:0000256" key="1">
    <source>
        <dbReference type="ARBA" id="ARBA00007074"/>
    </source>
</evidence>
<evidence type="ECO:0000256" key="3">
    <source>
        <dbReference type="ARBA" id="ARBA00022729"/>
    </source>
</evidence>
<sequence length="278" mass="29340">MRKTKKALLTLTATVALSSAIATPASAASYEVRSGDTLWKIAQQYDTTVSSLRDINGISGSLIYPGQTIETDGGSSAPARTVSSSSNSTSSTVHNVVWGDTLYKIGRSYGVSVSNLMDWNNLNSHMIYVGQKLTVKGSSSAPSTSAPKQEVKAVSETNTSSSSAATIGQQYLGVPYVWGGSSPSGFDCSGFIYYVLNKSGVDVNRTNAAGFYNMASKVSSPQIGDLVFFSGTYKAGISHIGFYIGNGKMVSAAGDRVQIDSIYGPYWGDHFTGFGRIN</sequence>
<evidence type="ECO:0000256" key="2">
    <source>
        <dbReference type="ARBA" id="ARBA00022670"/>
    </source>
</evidence>
<accession>A0A1Q2KZ44</accession>
<keyword evidence="12" id="KW-1185">Reference proteome</keyword>
<dbReference type="PANTHER" id="PTHR47053">
    <property type="entry name" value="MUREIN DD-ENDOPEPTIDASE MEPH-RELATED"/>
    <property type="match status" value="1"/>
</dbReference>
<evidence type="ECO:0000256" key="4">
    <source>
        <dbReference type="ARBA" id="ARBA00022737"/>
    </source>
</evidence>
<evidence type="ECO:0000259" key="9">
    <source>
        <dbReference type="PROSITE" id="PS51782"/>
    </source>
</evidence>
<feature type="chain" id="PRO_5012546566" description="Peptidoglycan endopeptidase" evidence="8">
    <location>
        <begin position="28"/>
        <end position="278"/>
    </location>
</feature>
<dbReference type="AlphaFoldDB" id="A0A1Q2KZ44"/>
<dbReference type="Pfam" id="PF01476">
    <property type="entry name" value="LysM"/>
    <property type="match status" value="2"/>
</dbReference>
<keyword evidence="5" id="KW-0378">Hydrolase</keyword>
<protein>
    <recommendedName>
        <fullName evidence="13">Peptidoglycan endopeptidase</fullName>
    </recommendedName>
</protein>
<dbReference type="SUPFAM" id="SSF54106">
    <property type="entry name" value="LysM domain"/>
    <property type="match status" value="2"/>
</dbReference>
<feature type="domain" description="LysM" evidence="9">
    <location>
        <begin position="92"/>
        <end position="135"/>
    </location>
</feature>
<name>A0A1Q2KZ44_9BACL</name>
<dbReference type="EMBL" id="CP019640">
    <property type="protein sequence ID" value="AQQ53475.1"/>
    <property type="molecule type" value="Genomic_DNA"/>
</dbReference>
<dbReference type="Gene3D" id="3.10.350.10">
    <property type="entry name" value="LysM domain"/>
    <property type="match status" value="2"/>
</dbReference>
<keyword evidence="3 8" id="KW-0732">Signal</keyword>
<dbReference type="PROSITE" id="PS51935">
    <property type="entry name" value="NLPC_P60"/>
    <property type="match status" value="1"/>
</dbReference>
<dbReference type="CDD" id="cd00118">
    <property type="entry name" value="LysM"/>
    <property type="match status" value="2"/>
</dbReference>
<evidence type="ECO:0000256" key="6">
    <source>
        <dbReference type="ARBA" id="ARBA00022807"/>
    </source>
</evidence>
<dbReference type="Gene3D" id="3.90.1720.10">
    <property type="entry name" value="endopeptidase domain like (from Nostoc punctiforme)"/>
    <property type="match status" value="1"/>
</dbReference>
<evidence type="ECO:0000256" key="8">
    <source>
        <dbReference type="SAM" id="SignalP"/>
    </source>
</evidence>
<reference evidence="11 12" key="1">
    <citation type="submission" date="2017-02" db="EMBL/GenBank/DDBJ databases">
        <title>The complete genomic sequence of a novel cold adapted crude oil-degrading bacterium Planococcus qaidamina Y42.</title>
        <authorList>
            <person name="Yang R."/>
        </authorList>
    </citation>
    <scope>NUCLEOTIDE SEQUENCE [LARGE SCALE GENOMIC DNA]</scope>
    <source>
        <strain evidence="11 12">Y42</strain>
    </source>
</reference>
<dbReference type="PANTHER" id="PTHR47053:SF1">
    <property type="entry name" value="MUREIN DD-ENDOPEPTIDASE MEPH-RELATED"/>
    <property type="match status" value="1"/>
</dbReference>
<feature type="region of interest" description="Disordered" evidence="7">
    <location>
        <begin position="139"/>
        <end position="159"/>
    </location>
</feature>
<comment type="similarity">
    <text evidence="1">Belongs to the peptidase C40 family.</text>
</comment>
<dbReference type="RefSeq" id="WP_077589373.1">
    <property type="nucleotide sequence ID" value="NZ_CP019640.1"/>
</dbReference>
<evidence type="ECO:0000313" key="12">
    <source>
        <dbReference type="Proteomes" id="UP000188184"/>
    </source>
</evidence>
<keyword evidence="2" id="KW-0645">Protease</keyword>
<gene>
    <name evidence="11" type="ORF">B0X71_10585</name>
</gene>
<evidence type="ECO:0000256" key="5">
    <source>
        <dbReference type="ARBA" id="ARBA00022801"/>
    </source>
</evidence>
<dbReference type="Proteomes" id="UP000188184">
    <property type="component" value="Chromosome"/>
</dbReference>
<dbReference type="KEGG" id="pmar:B0X71_10585"/>
<evidence type="ECO:0000256" key="7">
    <source>
        <dbReference type="SAM" id="MobiDB-lite"/>
    </source>
</evidence>
<dbReference type="InterPro" id="IPR051202">
    <property type="entry name" value="Peptidase_C40"/>
</dbReference>
<dbReference type="GO" id="GO:0008234">
    <property type="term" value="F:cysteine-type peptidase activity"/>
    <property type="evidence" value="ECO:0007669"/>
    <property type="project" value="UniProtKB-KW"/>
</dbReference>
<proteinExistence type="inferred from homology"/>
<dbReference type="GO" id="GO:0006508">
    <property type="term" value="P:proteolysis"/>
    <property type="evidence" value="ECO:0007669"/>
    <property type="project" value="UniProtKB-KW"/>
</dbReference>
<dbReference type="InterPro" id="IPR000064">
    <property type="entry name" value="NLP_P60_dom"/>
</dbReference>
<dbReference type="SUPFAM" id="SSF54001">
    <property type="entry name" value="Cysteine proteinases"/>
    <property type="match status" value="1"/>
</dbReference>
<dbReference type="InterPro" id="IPR038765">
    <property type="entry name" value="Papain-like_cys_pep_sf"/>
</dbReference>
<organism evidence="11 12">
    <name type="scientific">Planococcus lenghuensis</name>
    <dbReference type="NCBI Taxonomy" id="2213202"/>
    <lineage>
        <taxon>Bacteria</taxon>
        <taxon>Bacillati</taxon>
        <taxon>Bacillota</taxon>
        <taxon>Bacilli</taxon>
        <taxon>Bacillales</taxon>
        <taxon>Caryophanaceae</taxon>
        <taxon>Planococcus</taxon>
    </lineage>
</organism>
<feature type="signal peptide" evidence="8">
    <location>
        <begin position="1"/>
        <end position="27"/>
    </location>
</feature>
<dbReference type="SMART" id="SM00257">
    <property type="entry name" value="LysM"/>
    <property type="match status" value="2"/>
</dbReference>
<feature type="domain" description="NlpC/P60" evidence="10">
    <location>
        <begin position="158"/>
        <end position="278"/>
    </location>
</feature>